<proteinExistence type="predicted"/>
<feature type="region of interest" description="Disordered" evidence="1">
    <location>
        <begin position="144"/>
        <end position="173"/>
    </location>
</feature>
<keyword evidence="3" id="KW-1185">Reference proteome</keyword>
<dbReference type="EMBL" id="PGOL01002369">
    <property type="protein sequence ID" value="PKI48608.1"/>
    <property type="molecule type" value="Genomic_DNA"/>
</dbReference>
<sequence length="173" mass="18625">MGCRWAGLMRGRTGPGWIPAESGWAAVGPGWATGLGHKAGPGRGRELDRGGSRAASVQVRGAVGVREDKRAESFRISAAQDSSCGSPFLGENRPNRTRAGGFLLCEPPRADCVLRVFVPKNRERGIACQEPLACRATLRVQRRRQARVAVGSSGHGIPAKRKKKKKEKNQTET</sequence>
<accession>A0A2I0IX87</accession>
<name>A0A2I0IX87_PUNGR</name>
<reference evidence="2 3" key="1">
    <citation type="submission" date="2017-11" db="EMBL/GenBank/DDBJ databases">
        <title>De-novo sequencing of pomegranate (Punica granatum L.) genome.</title>
        <authorList>
            <person name="Akparov Z."/>
            <person name="Amiraslanov A."/>
            <person name="Hajiyeva S."/>
            <person name="Abbasov M."/>
            <person name="Kaur K."/>
            <person name="Hamwieh A."/>
            <person name="Solovyev V."/>
            <person name="Salamov A."/>
            <person name="Braich B."/>
            <person name="Kosarev P."/>
            <person name="Mahmoud A."/>
            <person name="Hajiyev E."/>
            <person name="Babayeva S."/>
            <person name="Izzatullayeva V."/>
            <person name="Mammadov A."/>
            <person name="Mammadov A."/>
            <person name="Sharifova S."/>
            <person name="Ojaghi J."/>
            <person name="Eynullazada K."/>
            <person name="Bayramov B."/>
            <person name="Abdulazimova A."/>
            <person name="Shahmuradov I."/>
        </authorList>
    </citation>
    <scope>NUCLEOTIDE SEQUENCE [LARGE SCALE GENOMIC DNA]</scope>
    <source>
        <strain evidence="3">cv. AG2017</strain>
        <tissue evidence="2">Leaf</tissue>
    </source>
</reference>
<organism evidence="2 3">
    <name type="scientific">Punica granatum</name>
    <name type="common">Pomegranate</name>
    <dbReference type="NCBI Taxonomy" id="22663"/>
    <lineage>
        <taxon>Eukaryota</taxon>
        <taxon>Viridiplantae</taxon>
        <taxon>Streptophyta</taxon>
        <taxon>Embryophyta</taxon>
        <taxon>Tracheophyta</taxon>
        <taxon>Spermatophyta</taxon>
        <taxon>Magnoliopsida</taxon>
        <taxon>eudicotyledons</taxon>
        <taxon>Gunneridae</taxon>
        <taxon>Pentapetalae</taxon>
        <taxon>rosids</taxon>
        <taxon>malvids</taxon>
        <taxon>Myrtales</taxon>
        <taxon>Lythraceae</taxon>
        <taxon>Punica</taxon>
    </lineage>
</organism>
<evidence type="ECO:0000313" key="2">
    <source>
        <dbReference type="EMBL" id="PKI48608.1"/>
    </source>
</evidence>
<gene>
    <name evidence="2" type="ORF">CRG98_031027</name>
</gene>
<evidence type="ECO:0000313" key="3">
    <source>
        <dbReference type="Proteomes" id="UP000233551"/>
    </source>
</evidence>
<feature type="compositionally biased region" description="Basic residues" evidence="1">
    <location>
        <begin position="158"/>
        <end position="167"/>
    </location>
</feature>
<evidence type="ECO:0000256" key="1">
    <source>
        <dbReference type="SAM" id="MobiDB-lite"/>
    </source>
</evidence>
<dbReference type="Proteomes" id="UP000233551">
    <property type="component" value="Unassembled WGS sequence"/>
</dbReference>
<dbReference type="AlphaFoldDB" id="A0A2I0IX87"/>
<protein>
    <submittedName>
        <fullName evidence="2">Uncharacterized protein</fullName>
    </submittedName>
</protein>
<comment type="caution">
    <text evidence="2">The sequence shown here is derived from an EMBL/GenBank/DDBJ whole genome shotgun (WGS) entry which is preliminary data.</text>
</comment>